<dbReference type="Pfam" id="PF10127">
    <property type="entry name" value="RlaP"/>
    <property type="match status" value="1"/>
</dbReference>
<proteinExistence type="predicted"/>
<dbReference type="EMBL" id="RRCN01000002">
    <property type="protein sequence ID" value="RRJ54704.1"/>
    <property type="molecule type" value="Genomic_DNA"/>
</dbReference>
<protein>
    <recommendedName>
        <fullName evidence="3">Nucleotidyltransferase</fullName>
    </recommendedName>
</protein>
<evidence type="ECO:0000313" key="2">
    <source>
        <dbReference type="Proteomes" id="UP000267017"/>
    </source>
</evidence>
<organism evidence="1 2">
    <name type="scientific">Paenibacillus oralis</name>
    <dbReference type="NCBI Taxonomy" id="2490856"/>
    <lineage>
        <taxon>Bacteria</taxon>
        <taxon>Bacillati</taxon>
        <taxon>Bacillota</taxon>
        <taxon>Bacilli</taxon>
        <taxon>Bacillales</taxon>
        <taxon>Paenibacillaceae</taxon>
        <taxon>Paenibacillus</taxon>
    </lineage>
</organism>
<accession>A0A3P3TAZ5</accession>
<reference evidence="1 2" key="1">
    <citation type="submission" date="2018-11" db="EMBL/GenBank/DDBJ databases">
        <title>Genome sequencing of Paenibacillus sp. KCOM 3021 (= ChDC PVNT-B20).</title>
        <authorList>
            <person name="Kook J.-K."/>
            <person name="Park S.-N."/>
            <person name="Lim Y.K."/>
        </authorList>
    </citation>
    <scope>NUCLEOTIDE SEQUENCE [LARGE SCALE GENOMIC DNA]</scope>
    <source>
        <strain evidence="1 2">KCOM 3021</strain>
    </source>
</reference>
<dbReference type="Proteomes" id="UP000267017">
    <property type="component" value="Unassembled WGS sequence"/>
</dbReference>
<keyword evidence="2" id="KW-1185">Reference proteome</keyword>
<sequence length="259" mass="30364">MIKFSFYPEGRRAIKLKIHSREVVFKALSGSINRNLNEGTSDRDIKYFVLPTFNDLYSGILYKNFQTSDAEDIEIHDVRKLEKLLSNSNLTFLELLYSIEIETFGYPETERLLEMRDDIATINLRSLFNSCFGMYRGQMKDLTKPNSEIQRNLIAKHGYNTKKAMMSLHFLSFLIKFYSLGFKDFKSAITYEGASREYMLGIKHGGYSLEEFRKIADLNEKNALDLEREYFENPFNKETYGEIRNILRSLVKRHLGMLE</sequence>
<dbReference type="AlphaFoldDB" id="A0A3P3TAZ5"/>
<evidence type="ECO:0000313" key="1">
    <source>
        <dbReference type="EMBL" id="RRJ54704.1"/>
    </source>
</evidence>
<dbReference type="InterPro" id="IPR018775">
    <property type="entry name" value="RlaP"/>
</dbReference>
<name>A0A3P3TAZ5_9BACL</name>
<comment type="caution">
    <text evidence="1">The sequence shown here is derived from an EMBL/GenBank/DDBJ whole genome shotgun (WGS) entry which is preliminary data.</text>
</comment>
<evidence type="ECO:0008006" key="3">
    <source>
        <dbReference type="Google" id="ProtNLM"/>
    </source>
</evidence>
<gene>
    <name evidence="1" type="ORF">EHV15_34470</name>
</gene>
<dbReference type="OrthoDB" id="2987080at2"/>